<name>A0A4C1T588_EUMVA</name>
<dbReference type="Proteomes" id="UP000299102">
    <property type="component" value="Unassembled WGS sequence"/>
</dbReference>
<dbReference type="Pfam" id="PF01363">
    <property type="entry name" value="FYVE"/>
    <property type="match status" value="1"/>
</dbReference>
<dbReference type="GO" id="GO:0008270">
    <property type="term" value="F:zinc ion binding"/>
    <property type="evidence" value="ECO:0007669"/>
    <property type="project" value="UniProtKB-KW"/>
</dbReference>
<keyword evidence="3" id="KW-0862">Zinc</keyword>
<evidence type="ECO:0000313" key="8">
    <source>
        <dbReference type="Proteomes" id="UP000299102"/>
    </source>
</evidence>
<feature type="compositionally biased region" description="Low complexity" evidence="4">
    <location>
        <begin position="295"/>
        <end position="304"/>
    </location>
</feature>
<dbReference type="SUPFAM" id="SSF57903">
    <property type="entry name" value="FYVE/PHD zinc finger"/>
    <property type="match status" value="1"/>
</dbReference>
<dbReference type="SMART" id="SM00064">
    <property type="entry name" value="FYVE"/>
    <property type="match status" value="1"/>
</dbReference>
<evidence type="ECO:0000256" key="2">
    <source>
        <dbReference type="ARBA" id="ARBA00022771"/>
    </source>
</evidence>
<dbReference type="InterPro" id="IPR000306">
    <property type="entry name" value="Znf_FYVE"/>
</dbReference>
<feature type="compositionally biased region" description="Basic and acidic residues" evidence="4">
    <location>
        <begin position="310"/>
        <end position="325"/>
    </location>
</feature>
<feature type="compositionally biased region" description="Basic and acidic residues" evidence="4">
    <location>
        <begin position="24"/>
        <end position="33"/>
    </location>
</feature>
<evidence type="ECO:0000256" key="4">
    <source>
        <dbReference type="SAM" id="MobiDB-lite"/>
    </source>
</evidence>
<dbReference type="GO" id="GO:0031901">
    <property type="term" value="C:early endosome membrane"/>
    <property type="evidence" value="ECO:0007669"/>
    <property type="project" value="TreeGrafter"/>
</dbReference>
<accession>A0A4C1T588</accession>
<dbReference type="EMBL" id="BGZK01008669">
    <property type="protein sequence ID" value="GBP09355.1"/>
    <property type="molecule type" value="Genomic_DNA"/>
</dbReference>
<dbReference type="AlphaFoldDB" id="A0A4C1T588"/>
<feature type="region of interest" description="Disordered" evidence="4">
    <location>
        <begin position="244"/>
        <end position="343"/>
    </location>
</feature>
<keyword evidence="1" id="KW-0479">Metal-binding</keyword>
<dbReference type="STRING" id="151549.A0A4C1T588"/>
<dbReference type="InterPro" id="IPR024608">
    <property type="entry name" value="SARA-like_SBD"/>
</dbReference>
<gene>
    <name evidence="7" type="primary">ZFYVE9</name>
    <name evidence="7" type="ORF">EVAR_73684_1</name>
</gene>
<dbReference type="InterPro" id="IPR011011">
    <property type="entry name" value="Znf_FYVE_PHD"/>
</dbReference>
<proteinExistence type="predicted"/>
<dbReference type="GO" id="GO:0016197">
    <property type="term" value="P:endosomal transport"/>
    <property type="evidence" value="ECO:0007669"/>
    <property type="project" value="TreeGrafter"/>
</dbReference>
<feature type="domain" description="FYVE zinc finger" evidence="5">
    <location>
        <begin position="203"/>
        <end position="255"/>
    </location>
</feature>
<keyword evidence="8" id="KW-1185">Reference proteome</keyword>
<evidence type="ECO:0000259" key="6">
    <source>
        <dbReference type="SMART" id="SM01422"/>
    </source>
</evidence>
<evidence type="ECO:0000259" key="5">
    <source>
        <dbReference type="SMART" id="SM00064"/>
    </source>
</evidence>
<feature type="domain" description="Smad anchor for receptor activation-like Smad-binding" evidence="6">
    <location>
        <begin position="253"/>
        <end position="288"/>
    </location>
</feature>
<organism evidence="7 8">
    <name type="scientific">Eumeta variegata</name>
    <name type="common">Bagworm moth</name>
    <name type="synonym">Eumeta japonica</name>
    <dbReference type="NCBI Taxonomy" id="151549"/>
    <lineage>
        <taxon>Eukaryota</taxon>
        <taxon>Metazoa</taxon>
        <taxon>Ecdysozoa</taxon>
        <taxon>Arthropoda</taxon>
        <taxon>Hexapoda</taxon>
        <taxon>Insecta</taxon>
        <taxon>Pterygota</taxon>
        <taxon>Neoptera</taxon>
        <taxon>Endopterygota</taxon>
        <taxon>Lepidoptera</taxon>
        <taxon>Glossata</taxon>
        <taxon>Ditrysia</taxon>
        <taxon>Tineoidea</taxon>
        <taxon>Psychidae</taxon>
        <taxon>Oiketicinae</taxon>
        <taxon>Eumeta</taxon>
    </lineage>
</organism>
<dbReference type="Gene3D" id="4.10.720.10">
    <property type="entry name" value="Smad anchor for receptor activation, Smad-binding domain"/>
    <property type="match status" value="1"/>
</dbReference>
<evidence type="ECO:0000256" key="1">
    <source>
        <dbReference type="ARBA" id="ARBA00022723"/>
    </source>
</evidence>
<sequence>MDDISDTELDSMLQEMDIDEESGDEHQKSKFDLNETESSAVSENLKQKITIEETNMSLFTSLNCRVLGSEAANRNDYAADLENKVAITSGVCLYGNSESTSLEENIIRPKTYELEDEIDTLKPQRPTSLDLPALQLQGVDLYANAGQTPPGNNPQLQNSNQEIEKPENEIQLIKEEEDPNSEITNDVAEATGYSEDPNANLGKVPPIWVPDNMATGCMNCSAKFTMIKRRHHCGHAARQFEVITGDNNSSSRSPNPNNPMEYCSTIPPHRQVSSEPKTPPSVIVPVGVLKKDNGSYSSTSSNSSGQKARNWNEPKQPRRQNDRSNKNSADNKPPTPARSEQITDATAMGLVAQLFRGSIPPSAAAATVNTVQSMSSTKAQKIRVVEIKSNELF</sequence>
<dbReference type="Pfam" id="PF11409">
    <property type="entry name" value="SARA"/>
    <property type="match status" value="1"/>
</dbReference>
<feature type="compositionally biased region" description="Low complexity" evidence="4">
    <location>
        <begin position="247"/>
        <end position="259"/>
    </location>
</feature>
<dbReference type="SMART" id="SM01422">
    <property type="entry name" value="SARA"/>
    <property type="match status" value="1"/>
</dbReference>
<dbReference type="OrthoDB" id="5872154at2759"/>
<feature type="region of interest" description="Disordered" evidence="4">
    <location>
        <begin position="1"/>
        <end position="39"/>
    </location>
</feature>
<protein>
    <submittedName>
        <fullName evidence="7">Zinc finger FYVE domain-containing protein 9</fullName>
    </submittedName>
</protein>
<comment type="caution">
    <text evidence="7">The sequence shown here is derived from an EMBL/GenBank/DDBJ whole genome shotgun (WGS) entry which is preliminary data.</text>
</comment>
<dbReference type="PANTHER" id="PTHR46319:SF3">
    <property type="entry name" value="ZINC FINGER FYVE DOMAIN-CONTAINING PROTEIN"/>
    <property type="match status" value="1"/>
</dbReference>
<keyword evidence="2" id="KW-0863">Zinc-finger</keyword>
<evidence type="ECO:0000313" key="7">
    <source>
        <dbReference type="EMBL" id="GBP09355.1"/>
    </source>
</evidence>
<reference evidence="7 8" key="1">
    <citation type="journal article" date="2019" name="Commun. Biol.">
        <title>The bagworm genome reveals a unique fibroin gene that provides high tensile strength.</title>
        <authorList>
            <person name="Kono N."/>
            <person name="Nakamura H."/>
            <person name="Ohtoshi R."/>
            <person name="Tomita M."/>
            <person name="Numata K."/>
            <person name="Arakawa K."/>
        </authorList>
    </citation>
    <scope>NUCLEOTIDE SEQUENCE [LARGE SCALE GENOMIC DNA]</scope>
</reference>
<dbReference type="PANTHER" id="PTHR46319">
    <property type="entry name" value="ZINC FINGER FYVE DOMAIN-CONTAINING PROTEIN"/>
    <property type="match status" value="1"/>
</dbReference>
<evidence type="ECO:0000256" key="3">
    <source>
        <dbReference type="ARBA" id="ARBA00022833"/>
    </source>
</evidence>
<dbReference type="InterPro" id="IPR037145">
    <property type="entry name" value="SARA_Smad-bd_sf"/>
</dbReference>